<protein>
    <recommendedName>
        <fullName evidence="3">Lipid/polyisoprenoid-binding YceI-like domain-containing protein</fullName>
    </recommendedName>
</protein>
<dbReference type="SUPFAM" id="SSF101874">
    <property type="entry name" value="YceI-like"/>
    <property type="match status" value="1"/>
</dbReference>
<evidence type="ECO:0000256" key="2">
    <source>
        <dbReference type="SAM" id="Phobius"/>
    </source>
</evidence>
<organism evidence="4 5">
    <name type="scientific">Corynebacterium anserum</name>
    <dbReference type="NCBI Taxonomy" id="2684406"/>
    <lineage>
        <taxon>Bacteria</taxon>
        <taxon>Bacillati</taxon>
        <taxon>Actinomycetota</taxon>
        <taxon>Actinomycetes</taxon>
        <taxon>Mycobacteriales</taxon>
        <taxon>Corynebacteriaceae</taxon>
        <taxon>Corynebacterium</taxon>
    </lineage>
</organism>
<evidence type="ECO:0000313" key="5">
    <source>
        <dbReference type="Proteomes" id="UP000515275"/>
    </source>
</evidence>
<dbReference type="PANTHER" id="PTHR34406:SF1">
    <property type="entry name" value="PROTEIN YCEI"/>
    <property type="match status" value="1"/>
</dbReference>
<dbReference type="EMBL" id="CP046883">
    <property type="protein sequence ID" value="QNH95978.1"/>
    <property type="molecule type" value="Genomic_DNA"/>
</dbReference>
<feature type="domain" description="Lipid/polyisoprenoid-binding YceI-like" evidence="3">
    <location>
        <begin position="53"/>
        <end position="229"/>
    </location>
</feature>
<comment type="similarity">
    <text evidence="1">Belongs to the UPF0312 family.</text>
</comment>
<name>A0A7G7YNA8_9CORY</name>
<keyword evidence="5" id="KW-1185">Reference proteome</keyword>
<keyword evidence="2" id="KW-0812">Transmembrane</keyword>
<dbReference type="PANTHER" id="PTHR34406">
    <property type="entry name" value="PROTEIN YCEI"/>
    <property type="match status" value="1"/>
</dbReference>
<evidence type="ECO:0000259" key="3">
    <source>
        <dbReference type="SMART" id="SM00867"/>
    </source>
</evidence>
<gene>
    <name evidence="4" type="ORF">GP473_04200</name>
</gene>
<dbReference type="RefSeq" id="WP_186277190.1">
    <property type="nucleotide sequence ID" value="NZ_CP046883.1"/>
</dbReference>
<dbReference type="Proteomes" id="UP000515275">
    <property type="component" value="Chromosome"/>
</dbReference>
<dbReference type="AlphaFoldDB" id="A0A7G7YNA8"/>
<sequence>MRKGIITLGVIGIIFCLLFAFGPIVMHMINDKGLKAADMATGGEPASIGMDGSWYTVQGYGSNSTQAGYTFFEKLPAESKTTSGRTDNLQDEHVHGELTVKNEMLTAGKVEVDVASITSDNQKRDNNVRKDILHTTEFPKATFSLTKPVDISRLPSDGKVAPITVTGDLTLHGVTKRITTELKVLRTGESVIVQGNIPVKRSDFKIDTGQFVAAVIQDEGTIDLLLVFQQKH</sequence>
<accession>A0A7G7YNA8</accession>
<dbReference type="InterPro" id="IPR007372">
    <property type="entry name" value="Lipid/polyisoprenoid-bd_YceI"/>
</dbReference>
<dbReference type="SMART" id="SM00867">
    <property type="entry name" value="YceI"/>
    <property type="match status" value="1"/>
</dbReference>
<evidence type="ECO:0000256" key="1">
    <source>
        <dbReference type="ARBA" id="ARBA00008812"/>
    </source>
</evidence>
<evidence type="ECO:0000313" key="4">
    <source>
        <dbReference type="EMBL" id="QNH95978.1"/>
    </source>
</evidence>
<reference evidence="4 5" key="1">
    <citation type="submission" date="2019-12" db="EMBL/GenBank/DDBJ databases">
        <title>Corynebacterium sp. nov., isolated from feces of the Anser Albifrons in China.</title>
        <authorList>
            <person name="Liu Q."/>
        </authorList>
    </citation>
    <scope>NUCLEOTIDE SEQUENCE [LARGE SCALE GENOMIC DNA]</scope>
    <source>
        <strain evidence="4 5">23H37-10</strain>
    </source>
</reference>
<feature type="transmembrane region" description="Helical" evidence="2">
    <location>
        <begin position="6"/>
        <end position="29"/>
    </location>
</feature>
<dbReference type="Pfam" id="PF04264">
    <property type="entry name" value="YceI"/>
    <property type="match status" value="1"/>
</dbReference>
<dbReference type="InterPro" id="IPR036761">
    <property type="entry name" value="TTHA0802/YceI-like_sf"/>
</dbReference>
<dbReference type="Gene3D" id="2.40.128.110">
    <property type="entry name" value="Lipid/polyisoprenoid-binding, YceI-like"/>
    <property type="match status" value="1"/>
</dbReference>
<keyword evidence="2" id="KW-1133">Transmembrane helix</keyword>
<proteinExistence type="inferred from homology"/>
<keyword evidence="2" id="KW-0472">Membrane</keyword>
<dbReference type="KEGG" id="cans:GP473_04200"/>